<feature type="domain" description="PTS EIIB type-1" evidence="13">
    <location>
        <begin position="441"/>
        <end position="520"/>
    </location>
</feature>
<dbReference type="PROSITE" id="PS51103">
    <property type="entry name" value="PTS_EIIC_TYPE_1"/>
    <property type="match status" value="1"/>
</dbReference>
<evidence type="ECO:0000256" key="9">
    <source>
        <dbReference type="ARBA" id="ARBA00022989"/>
    </source>
</evidence>
<dbReference type="Proteomes" id="UP000095468">
    <property type="component" value="Unassembled WGS sequence"/>
</dbReference>
<feature type="transmembrane region" description="Helical" evidence="12">
    <location>
        <begin position="304"/>
        <end position="321"/>
    </location>
</feature>
<evidence type="ECO:0000256" key="4">
    <source>
        <dbReference type="ARBA" id="ARBA00022597"/>
    </source>
</evidence>
<accession>A0A173XT56</accession>
<keyword evidence="4" id="KW-0762">Sugar transport</keyword>
<feature type="transmembrane region" description="Helical" evidence="12">
    <location>
        <begin position="358"/>
        <end position="375"/>
    </location>
</feature>
<evidence type="ECO:0000256" key="10">
    <source>
        <dbReference type="ARBA" id="ARBA00023136"/>
    </source>
</evidence>
<dbReference type="InterPro" id="IPR036878">
    <property type="entry name" value="Glu_permease_IIB"/>
</dbReference>
<dbReference type="InterPro" id="IPR018113">
    <property type="entry name" value="PTrfase_EIIB_Cys"/>
</dbReference>
<dbReference type="AlphaFoldDB" id="A0A173XT56"/>
<keyword evidence="8" id="KW-0418">Kinase</keyword>
<keyword evidence="6" id="KW-0598">Phosphotransferase system</keyword>
<dbReference type="GO" id="GO:0008982">
    <property type="term" value="F:protein-N(PI)-phosphohistidine-sugar phosphotransferase activity"/>
    <property type="evidence" value="ECO:0007669"/>
    <property type="project" value="InterPro"/>
</dbReference>
<dbReference type="GO" id="GO:0090563">
    <property type="term" value="F:protein-phosphocysteine-sugar phosphotransferase activity"/>
    <property type="evidence" value="ECO:0007669"/>
    <property type="project" value="TreeGrafter"/>
</dbReference>
<feature type="transmembrane region" description="Helical" evidence="12">
    <location>
        <begin position="192"/>
        <end position="214"/>
    </location>
</feature>
<feature type="transmembrane region" description="Helical" evidence="12">
    <location>
        <begin position="235"/>
        <end position="255"/>
    </location>
</feature>
<dbReference type="Pfam" id="PF00367">
    <property type="entry name" value="PTS_EIIB"/>
    <property type="match status" value="1"/>
</dbReference>
<keyword evidence="3" id="KW-1003">Cell membrane</keyword>
<sequence>MDKVKTAFQNFGRVIVDPILYLSVTGIILAIATVCSLGSGVVADLGTLLSAATNSAVIGNLPVIFAVGLTAGFAKKQKSNAAVFGLISYLMFLYVNNAYLTLTDQLAKAGAMGLYGTGQATVLGLQVTDVNVFGGVLIGCFCGWLYNKLIDVKVSEYIRIYGGPRLALLAMVPLSIVFGIGATIVWPPIANAISNASSFIAASGGLGVFIYGFLNRVLVPLGMHHFMWMPFDYSAIGGTAVVAGQSVSGAANIFYAELPHIADGSLTTVDPSVRFAMFGFGKEFVTLGTVLAMIATSRPENRKAVAAMLVPIYITAMLSGITEPLDFMILFASPILWVAYSLFYGLGEMLLFVLGVRLLNMYGGIELLTLGLPLPMGVTKFPIYIVLGIVFAAVSFIVLAMVIKKLNLMTPGRSAEWSAEVSGGNNALESSGTPEVDAKQQEMVQNIINGLGGKDNINTMGCCMTRLRVEVKDPDKVNEETIKKAIDKGLFKNGTNVQIVVGTNVHSVYDLLRPILNLED</sequence>
<dbReference type="InterPro" id="IPR003352">
    <property type="entry name" value="PTS_EIIC"/>
</dbReference>
<feature type="transmembrane region" description="Helical" evidence="12">
    <location>
        <begin position="327"/>
        <end position="346"/>
    </location>
</feature>
<keyword evidence="5" id="KW-0808">Transferase</keyword>
<evidence type="ECO:0000313" key="16">
    <source>
        <dbReference type="Proteomes" id="UP000095468"/>
    </source>
</evidence>
<evidence type="ECO:0000313" key="15">
    <source>
        <dbReference type="EMBL" id="CUN55101.1"/>
    </source>
</evidence>
<name>A0A173XT56_9ACTN</name>
<feature type="domain" description="PTS EIIC type-1" evidence="14">
    <location>
        <begin position="2"/>
        <end position="415"/>
    </location>
</feature>
<reference evidence="15 16" key="1">
    <citation type="submission" date="2015-09" db="EMBL/GenBank/DDBJ databases">
        <authorList>
            <consortium name="Pathogen Informatics"/>
        </authorList>
    </citation>
    <scope>NUCLEOTIDE SEQUENCE [LARGE SCALE GENOMIC DNA]</scope>
    <source>
        <strain evidence="15 16">2789STDY5608823</strain>
    </source>
</reference>
<evidence type="ECO:0000259" key="14">
    <source>
        <dbReference type="PROSITE" id="PS51103"/>
    </source>
</evidence>
<dbReference type="SUPFAM" id="SSF55604">
    <property type="entry name" value="Glucose permease domain IIB"/>
    <property type="match status" value="1"/>
</dbReference>
<dbReference type="GO" id="GO:0016301">
    <property type="term" value="F:kinase activity"/>
    <property type="evidence" value="ECO:0007669"/>
    <property type="project" value="UniProtKB-KW"/>
</dbReference>
<dbReference type="Pfam" id="PF02378">
    <property type="entry name" value="PTS_EIIC"/>
    <property type="match status" value="1"/>
</dbReference>
<dbReference type="InterPro" id="IPR013013">
    <property type="entry name" value="PTS_EIIC_1"/>
</dbReference>
<feature type="transmembrane region" description="Helical" evidence="12">
    <location>
        <begin position="166"/>
        <end position="186"/>
    </location>
</feature>
<keyword evidence="10 12" id="KW-0472">Membrane</keyword>
<feature type="transmembrane region" description="Helical" evidence="12">
    <location>
        <begin position="81"/>
        <end position="102"/>
    </location>
</feature>
<feature type="transmembrane region" description="Helical" evidence="12">
    <location>
        <begin position="20"/>
        <end position="43"/>
    </location>
</feature>
<dbReference type="GO" id="GO:0005886">
    <property type="term" value="C:plasma membrane"/>
    <property type="evidence" value="ECO:0007669"/>
    <property type="project" value="UniProtKB-SubCell"/>
</dbReference>
<dbReference type="PANTHER" id="PTHR30009:SF24">
    <property type="entry name" value="PTS SYSTEM, IIBC COMPONENT"/>
    <property type="match status" value="1"/>
</dbReference>
<dbReference type="EMBL" id="CYYP01000002">
    <property type="protein sequence ID" value="CUN55101.1"/>
    <property type="molecule type" value="Genomic_DNA"/>
</dbReference>
<organism evidence="15 16">
    <name type="scientific">Collinsella aerofaciens</name>
    <dbReference type="NCBI Taxonomy" id="74426"/>
    <lineage>
        <taxon>Bacteria</taxon>
        <taxon>Bacillati</taxon>
        <taxon>Actinomycetota</taxon>
        <taxon>Coriobacteriia</taxon>
        <taxon>Coriobacteriales</taxon>
        <taxon>Coriobacteriaceae</taxon>
        <taxon>Collinsella</taxon>
    </lineage>
</organism>
<feature type="active site" description="Phosphocysteine intermediate; for EIIB activity" evidence="11">
    <location>
        <position position="463"/>
    </location>
</feature>
<dbReference type="PANTHER" id="PTHR30009">
    <property type="entry name" value="CYTOCHROME C-TYPE SYNTHESIS PROTEIN AND PTS TRANSMEMBRANE COMPONENT"/>
    <property type="match status" value="1"/>
</dbReference>
<dbReference type="RefSeq" id="WP_055285365.1">
    <property type="nucleotide sequence ID" value="NZ_CYYP01000002.1"/>
</dbReference>
<dbReference type="GO" id="GO:0009401">
    <property type="term" value="P:phosphoenolpyruvate-dependent sugar phosphotransferase system"/>
    <property type="evidence" value="ECO:0007669"/>
    <property type="project" value="UniProtKB-KW"/>
</dbReference>
<dbReference type="NCBIfam" id="TIGR00826">
    <property type="entry name" value="EIIB_glc"/>
    <property type="match status" value="1"/>
</dbReference>
<keyword evidence="9 12" id="KW-1133">Transmembrane helix</keyword>
<dbReference type="Gene3D" id="3.30.1360.60">
    <property type="entry name" value="Glucose permease domain IIB"/>
    <property type="match status" value="1"/>
</dbReference>
<feature type="transmembrane region" description="Helical" evidence="12">
    <location>
        <begin position="275"/>
        <end position="295"/>
    </location>
</feature>
<dbReference type="CDD" id="cd00212">
    <property type="entry name" value="PTS_IIB_glc"/>
    <property type="match status" value="1"/>
</dbReference>
<gene>
    <name evidence="15" type="primary">ptsG_1</name>
    <name evidence="15" type="ORF">ERS852381_00375</name>
</gene>
<evidence type="ECO:0000256" key="3">
    <source>
        <dbReference type="ARBA" id="ARBA00022475"/>
    </source>
</evidence>
<keyword evidence="7 12" id="KW-0812">Transmembrane</keyword>
<evidence type="ECO:0000256" key="5">
    <source>
        <dbReference type="ARBA" id="ARBA00022679"/>
    </source>
</evidence>
<dbReference type="PROSITE" id="PS01035">
    <property type="entry name" value="PTS_EIIB_TYPE_1_CYS"/>
    <property type="match status" value="1"/>
</dbReference>
<comment type="subcellular location">
    <subcellularLocation>
        <location evidence="1">Cell membrane</location>
        <topology evidence="1">Multi-pass membrane protein</topology>
    </subcellularLocation>
</comment>
<proteinExistence type="predicted"/>
<dbReference type="InterPro" id="IPR001996">
    <property type="entry name" value="PTS_IIB_1"/>
</dbReference>
<evidence type="ECO:0000256" key="1">
    <source>
        <dbReference type="ARBA" id="ARBA00004651"/>
    </source>
</evidence>
<feature type="transmembrane region" description="Helical" evidence="12">
    <location>
        <begin position="55"/>
        <end position="74"/>
    </location>
</feature>
<evidence type="ECO:0000256" key="8">
    <source>
        <dbReference type="ARBA" id="ARBA00022777"/>
    </source>
</evidence>
<evidence type="ECO:0000259" key="13">
    <source>
        <dbReference type="PROSITE" id="PS51098"/>
    </source>
</evidence>
<keyword evidence="2" id="KW-0813">Transport</keyword>
<feature type="transmembrane region" description="Helical" evidence="12">
    <location>
        <begin position="122"/>
        <end position="146"/>
    </location>
</feature>
<protein>
    <submittedName>
        <fullName evidence="15">EIICBA-Glc</fullName>
    </submittedName>
</protein>
<evidence type="ECO:0000256" key="7">
    <source>
        <dbReference type="ARBA" id="ARBA00022692"/>
    </source>
</evidence>
<dbReference type="InterPro" id="IPR050429">
    <property type="entry name" value="PTS_Glucose_EIICBA"/>
</dbReference>
<feature type="transmembrane region" description="Helical" evidence="12">
    <location>
        <begin position="381"/>
        <end position="403"/>
    </location>
</feature>
<evidence type="ECO:0000256" key="12">
    <source>
        <dbReference type="SAM" id="Phobius"/>
    </source>
</evidence>
<dbReference type="PROSITE" id="PS51098">
    <property type="entry name" value="PTS_EIIB_TYPE_1"/>
    <property type="match status" value="1"/>
</dbReference>
<evidence type="ECO:0000256" key="2">
    <source>
        <dbReference type="ARBA" id="ARBA00022448"/>
    </source>
</evidence>
<evidence type="ECO:0000256" key="11">
    <source>
        <dbReference type="PROSITE-ProRule" id="PRU00421"/>
    </source>
</evidence>
<evidence type="ECO:0000256" key="6">
    <source>
        <dbReference type="ARBA" id="ARBA00022683"/>
    </source>
</evidence>